<dbReference type="RefSeq" id="WP_029566674.1">
    <property type="nucleotide sequence ID" value="NZ_CANLZQ010000007.1"/>
</dbReference>
<dbReference type="STRING" id="246786.GS18_0218150"/>
<dbReference type="Gene3D" id="3.40.630.30">
    <property type="match status" value="1"/>
</dbReference>
<dbReference type="AlphaFoldDB" id="A0A084GKP5"/>
<dbReference type="GO" id="GO:0016747">
    <property type="term" value="F:acyltransferase activity, transferring groups other than amino-acyl groups"/>
    <property type="evidence" value="ECO:0007669"/>
    <property type="project" value="InterPro"/>
</dbReference>
<name>A0A084GKP5_METID</name>
<evidence type="ECO:0000259" key="1">
    <source>
        <dbReference type="PROSITE" id="PS51186"/>
    </source>
</evidence>
<dbReference type="PANTHER" id="PTHR43415">
    <property type="entry name" value="SPERMIDINE N(1)-ACETYLTRANSFERASE"/>
    <property type="match status" value="1"/>
</dbReference>
<comment type="caution">
    <text evidence="2">The sequence shown here is derived from an EMBL/GenBank/DDBJ whole genome shotgun (WGS) entry which is preliminary data.</text>
</comment>
<dbReference type="EMBL" id="JNVC02000015">
    <property type="protein sequence ID" value="KEZ47907.1"/>
    <property type="molecule type" value="Genomic_DNA"/>
</dbReference>
<dbReference type="CDD" id="cd04301">
    <property type="entry name" value="NAT_SF"/>
    <property type="match status" value="1"/>
</dbReference>
<dbReference type="PANTHER" id="PTHR43415:SF4">
    <property type="entry name" value="N-ACETYLTRANSFERASE DOMAIN-CONTAINING PROTEIN"/>
    <property type="match status" value="1"/>
</dbReference>
<reference evidence="2 3" key="1">
    <citation type="journal article" date="2005" name="Int. J. Syst. Evol. Microbiol.">
        <title>Bacillus cibi sp. nov., isolated from jeotgal, a traditional Korean fermented seafood.</title>
        <authorList>
            <person name="Yoon J.H."/>
            <person name="Lee C.H."/>
            <person name="Oh T.K."/>
        </authorList>
    </citation>
    <scope>NUCLEOTIDE SEQUENCE [LARGE SCALE GENOMIC DNA]</scope>
    <source>
        <strain evidence="2 3">DSM 16189</strain>
    </source>
</reference>
<feature type="domain" description="N-acetyltransferase" evidence="1">
    <location>
        <begin position="6"/>
        <end position="162"/>
    </location>
</feature>
<accession>A0A084GKP5</accession>
<proteinExistence type="predicted"/>
<organism evidence="2 3">
    <name type="scientific">Metabacillus indicus</name>
    <name type="common">Bacillus indicus</name>
    <dbReference type="NCBI Taxonomy" id="246786"/>
    <lineage>
        <taxon>Bacteria</taxon>
        <taxon>Bacillati</taxon>
        <taxon>Bacillota</taxon>
        <taxon>Bacilli</taxon>
        <taxon>Bacillales</taxon>
        <taxon>Bacillaceae</taxon>
        <taxon>Metabacillus</taxon>
    </lineage>
</organism>
<protein>
    <submittedName>
        <fullName evidence="2">GCN5 family acetyltransferase</fullName>
    </submittedName>
</protein>
<dbReference type="PROSITE" id="PS51186">
    <property type="entry name" value="GNAT"/>
    <property type="match status" value="1"/>
</dbReference>
<keyword evidence="3" id="KW-1185">Reference proteome</keyword>
<dbReference type="Proteomes" id="UP000028549">
    <property type="component" value="Unassembled WGS sequence"/>
</dbReference>
<evidence type="ECO:0000313" key="3">
    <source>
        <dbReference type="Proteomes" id="UP000028549"/>
    </source>
</evidence>
<dbReference type="InterPro" id="IPR016181">
    <property type="entry name" value="Acyl_CoA_acyltransferase"/>
</dbReference>
<evidence type="ECO:0000313" key="2">
    <source>
        <dbReference type="EMBL" id="KEZ47907.1"/>
    </source>
</evidence>
<sequence>MKQQKTIIRPIESRDLIHLWEIKYKDEHPEWKKWDAPYFEHKSLTLADFLSQKESIVGLDDYWAITVDEKVIGTVSYYWEHEPSMWLEMGIGIYDPAYWNGGYGTEAFRMWIDHLFESLPIVRAGYTTWSGNARMMKVGEKLGMTVEGRMRKCRVVDGKHYDSVRVGILREEWEALSAKRQV</sequence>
<gene>
    <name evidence="2" type="ORF">GS18_0218150</name>
</gene>
<dbReference type="InterPro" id="IPR000182">
    <property type="entry name" value="GNAT_dom"/>
</dbReference>
<dbReference type="SUPFAM" id="SSF55729">
    <property type="entry name" value="Acyl-CoA N-acyltransferases (Nat)"/>
    <property type="match status" value="1"/>
</dbReference>
<dbReference type="OrthoDB" id="9795206at2"/>
<dbReference type="Pfam" id="PF13302">
    <property type="entry name" value="Acetyltransf_3"/>
    <property type="match status" value="1"/>
</dbReference>